<keyword evidence="2" id="KW-1185">Reference proteome</keyword>
<sequence length="76" mass="8180">MLGYACPGNIRELESSLHCALLTVDHGLIKLRHLSLRGGGMAQSISATAGTPPVWPNRLSRPSRTCTSVSSGCFWR</sequence>
<evidence type="ECO:0000313" key="1">
    <source>
        <dbReference type="EMBL" id="MDN0074081.1"/>
    </source>
</evidence>
<gene>
    <name evidence="1" type="ORF">QU481_04155</name>
</gene>
<dbReference type="Proteomes" id="UP001168540">
    <property type="component" value="Unassembled WGS sequence"/>
</dbReference>
<reference evidence="1" key="1">
    <citation type="submission" date="2023-06" db="EMBL/GenBank/DDBJ databases">
        <authorList>
            <person name="Zhang S."/>
        </authorList>
    </citation>
    <scope>NUCLEOTIDE SEQUENCE</scope>
    <source>
        <strain evidence="1">SG2303</strain>
    </source>
</reference>
<name>A0ABT7XJX5_9NEIS</name>
<proteinExistence type="predicted"/>
<comment type="caution">
    <text evidence="1">The sequence shown here is derived from an EMBL/GenBank/DDBJ whole genome shotgun (WGS) entry which is preliminary data.</text>
</comment>
<dbReference type="EMBL" id="JAUEDK010000005">
    <property type="protein sequence ID" value="MDN0074081.1"/>
    <property type="molecule type" value="Genomic_DNA"/>
</dbReference>
<dbReference type="Gene3D" id="1.10.8.60">
    <property type="match status" value="1"/>
</dbReference>
<evidence type="ECO:0000313" key="2">
    <source>
        <dbReference type="Proteomes" id="UP001168540"/>
    </source>
</evidence>
<dbReference type="RefSeq" id="WP_289828627.1">
    <property type="nucleotide sequence ID" value="NZ_JAUEDK010000005.1"/>
</dbReference>
<organism evidence="1 2">
    <name type="scientific">Crenobacter oryzisoli</name>
    <dbReference type="NCBI Taxonomy" id="3056844"/>
    <lineage>
        <taxon>Bacteria</taxon>
        <taxon>Pseudomonadati</taxon>
        <taxon>Pseudomonadota</taxon>
        <taxon>Betaproteobacteria</taxon>
        <taxon>Neisseriales</taxon>
        <taxon>Neisseriaceae</taxon>
        <taxon>Crenobacter</taxon>
    </lineage>
</organism>
<protein>
    <submittedName>
        <fullName evidence="1">Uncharacterized protein</fullName>
    </submittedName>
</protein>
<accession>A0ABT7XJX5</accession>